<dbReference type="Proteomes" id="UP000011841">
    <property type="component" value="Chromosome"/>
</dbReference>
<feature type="region of interest" description="Disordered" evidence="1">
    <location>
        <begin position="169"/>
        <end position="198"/>
    </location>
</feature>
<name>M5A2S1_9BRAD</name>
<evidence type="ECO:0000256" key="2">
    <source>
        <dbReference type="SAM" id="Phobius"/>
    </source>
</evidence>
<feature type="domain" description="YscD cytoplasmic" evidence="3">
    <location>
        <begin position="14"/>
        <end position="75"/>
    </location>
</feature>
<organism evidence="6 7">
    <name type="scientific">Bradyrhizobium oligotrophicum S58</name>
    <dbReference type="NCBI Taxonomy" id="1245469"/>
    <lineage>
        <taxon>Bacteria</taxon>
        <taxon>Pseudomonadati</taxon>
        <taxon>Pseudomonadota</taxon>
        <taxon>Alphaproteobacteria</taxon>
        <taxon>Hyphomicrobiales</taxon>
        <taxon>Nitrobacteraceae</taxon>
        <taxon>Bradyrhizobium</taxon>
    </lineage>
</organism>
<dbReference type="InterPro" id="IPR008984">
    <property type="entry name" value="SMAD_FHA_dom_sf"/>
</dbReference>
<dbReference type="Pfam" id="PF16697">
    <property type="entry name" value="Yop-YscD_cpl"/>
    <property type="match status" value="1"/>
</dbReference>
<keyword evidence="2" id="KW-1133">Transmembrane helix</keyword>
<evidence type="ECO:0008006" key="8">
    <source>
        <dbReference type="Google" id="ProtNLM"/>
    </source>
</evidence>
<dbReference type="KEGG" id="aol:S58_72310"/>
<dbReference type="PATRIC" id="fig|1245469.3.peg.7391"/>
<evidence type="ECO:0000259" key="5">
    <source>
        <dbReference type="Pfam" id="PF23893"/>
    </source>
</evidence>
<dbReference type="Pfam" id="PF23893">
    <property type="entry name" value="Y4YQ_C"/>
    <property type="match status" value="1"/>
</dbReference>
<reference evidence="6 7" key="1">
    <citation type="journal article" date="2013" name="Appl. Environ. Microbiol.">
        <title>Genome analysis suggests that the soil oligotrophic bacterium Agromonas oligotrophica (Bradyrhizobium oligotrophicum) is a nitrogen-fixing symbiont of Aeschynomene indica.</title>
        <authorList>
            <person name="Okubo T."/>
            <person name="Fukushima S."/>
            <person name="Itakura M."/>
            <person name="Oshima K."/>
            <person name="Longtonglang A."/>
            <person name="Teaumroong N."/>
            <person name="Mitsui H."/>
            <person name="Hattori M."/>
            <person name="Hattori R."/>
            <person name="Hattori T."/>
            <person name="Minamisawa K."/>
        </authorList>
    </citation>
    <scope>NUCLEOTIDE SEQUENCE [LARGE SCALE GENOMIC DNA]</scope>
    <source>
        <strain evidence="6 7">S58</strain>
    </source>
</reference>
<evidence type="ECO:0000259" key="3">
    <source>
        <dbReference type="Pfam" id="PF16697"/>
    </source>
</evidence>
<dbReference type="HOGENOM" id="CLU_072998_0_0_5"/>
<dbReference type="GeneID" id="301820884"/>
<proteinExistence type="predicted"/>
<dbReference type="InterPro" id="IPR032030">
    <property type="entry name" value="YscD_cytoplasmic_dom"/>
</dbReference>
<evidence type="ECO:0000313" key="7">
    <source>
        <dbReference type="Proteomes" id="UP000011841"/>
    </source>
</evidence>
<dbReference type="EMBL" id="AP012603">
    <property type="protein sequence ID" value="BAM93195.1"/>
    <property type="molecule type" value="Genomic_DNA"/>
</dbReference>
<dbReference type="OrthoDB" id="9806163at2"/>
<protein>
    <recommendedName>
        <fullName evidence="8">FHA domain-containing protein</fullName>
    </recommendedName>
</protein>
<dbReference type="Pfam" id="PF21934">
    <property type="entry name" value="Yop-YscD_ppl_3rd"/>
    <property type="match status" value="1"/>
</dbReference>
<feature type="transmembrane region" description="Helical" evidence="2">
    <location>
        <begin position="110"/>
        <end position="131"/>
    </location>
</feature>
<dbReference type="Gene3D" id="2.60.200.20">
    <property type="match status" value="1"/>
</dbReference>
<evidence type="ECO:0000259" key="4">
    <source>
        <dbReference type="Pfam" id="PF21934"/>
    </source>
</evidence>
<feature type="domain" description="YscD-like Bon-like" evidence="4">
    <location>
        <begin position="205"/>
        <end position="264"/>
    </location>
</feature>
<dbReference type="InterPro" id="IPR057770">
    <property type="entry name" value="YscD/Y4YQ_C"/>
</dbReference>
<dbReference type="InterPro" id="IPR053946">
    <property type="entry name" value="YscD_ppl_3rd"/>
</dbReference>
<feature type="domain" description="YscD/Y4YQ C-terminal" evidence="5">
    <location>
        <begin position="275"/>
        <end position="327"/>
    </location>
</feature>
<evidence type="ECO:0000256" key="1">
    <source>
        <dbReference type="SAM" id="MobiDB-lite"/>
    </source>
</evidence>
<dbReference type="RefSeq" id="WP_015670266.1">
    <property type="nucleotide sequence ID" value="NC_020453.1"/>
</dbReference>
<accession>M5A2S1</accession>
<feature type="compositionally biased region" description="Gly residues" evidence="1">
    <location>
        <begin position="185"/>
        <end position="194"/>
    </location>
</feature>
<keyword evidence="2" id="KW-0812">Transmembrane</keyword>
<gene>
    <name evidence="6" type="ORF">S58_72310</name>
</gene>
<dbReference type="STRING" id="1245469.S58_72310"/>
<dbReference type="AlphaFoldDB" id="M5A2S1"/>
<dbReference type="eggNOG" id="ENOG5032SWF">
    <property type="taxonomic scope" value="Bacteria"/>
</dbReference>
<feature type="compositionally biased region" description="Low complexity" evidence="1">
    <location>
        <begin position="169"/>
        <end position="184"/>
    </location>
</feature>
<sequence>MPASPSPFELAIRSGLHAGVRQELDAGTYLLGHSMDADVVLMDDCLAPLHARLALEADCCEVESTADGVLLNGTLLGAGEARISRYPADIVLNGIQLRCTRKRRTIGLSFLRYGLGTAAILVCLALLLQGFPADADKVTGDGVYATAEWPRSPGCVSDCSTKYPSKHAAASPAPTLAPASLPGQGRTGRTGAGPGAPAADLNGAADALRQRLAAAGLTTVEIVSDSSAITARGNIDSAALGKWRDIERWFDGTFGIAIVLTSQVEAKSASPSTPLTVQAIWAGAGPYVIDGRGQKLFAGAVINDGWIVDRIEQNRVVLRRGADLLAVSL</sequence>
<keyword evidence="2" id="KW-0472">Membrane</keyword>
<dbReference type="SUPFAM" id="SSF49879">
    <property type="entry name" value="SMAD/FHA domain"/>
    <property type="match status" value="1"/>
</dbReference>
<evidence type="ECO:0000313" key="6">
    <source>
        <dbReference type="EMBL" id="BAM93195.1"/>
    </source>
</evidence>
<keyword evidence="7" id="KW-1185">Reference proteome</keyword>